<organism evidence="1 2">
    <name type="scientific">Candidatus Sysuiplasma superficiale</name>
    <dbReference type="NCBI Taxonomy" id="2823368"/>
    <lineage>
        <taxon>Archaea</taxon>
        <taxon>Methanobacteriati</taxon>
        <taxon>Thermoplasmatota</taxon>
        <taxon>Thermoplasmata</taxon>
        <taxon>Candidatus Sysuiplasmatales</taxon>
        <taxon>Candidatus Sysuiplasmataceae</taxon>
        <taxon>Candidatus Sysuiplasma</taxon>
    </lineage>
</organism>
<dbReference type="AlphaFoldDB" id="A0A8J7YMH5"/>
<accession>A0A8J7YMH5</accession>
<gene>
    <name evidence="1" type="ORF">KIY12_02300</name>
</gene>
<dbReference type="EMBL" id="JAHEAC010000011">
    <property type="protein sequence ID" value="MBX8643548.1"/>
    <property type="molecule type" value="Genomic_DNA"/>
</dbReference>
<feature type="non-terminal residue" evidence="1">
    <location>
        <position position="1"/>
    </location>
</feature>
<name>A0A8J7YMH5_9ARCH</name>
<comment type="caution">
    <text evidence="1">The sequence shown here is derived from an EMBL/GenBank/DDBJ whole genome shotgun (WGS) entry which is preliminary data.</text>
</comment>
<proteinExistence type="predicted"/>
<protein>
    <submittedName>
        <fullName evidence="1">Uncharacterized protein</fullName>
    </submittedName>
</protein>
<reference evidence="1" key="1">
    <citation type="submission" date="2021-05" db="EMBL/GenBank/DDBJ databases">
        <title>Genomic insights into ecological role and evolution of a novel Thermoplasmata order Candidatus Sysuiplasmatales.</title>
        <authorList>
            <person name="Yuan Y."/>
        </authorList>
    </citation>
    <scope>NUCLEOTIDE SEQUENCE</scope>
    <source>
        <strain evidence="1">TUT19-bin139</strain>
    </source>
</reference>
<evidence type="ECO:0000313" key="1">
    <source>
        <dbReference type="EMBL" id="MBX8643548.1"/>
    </source>
</evidence>
<dbReference type="Proteomes" id="UP000750197">
    <property type="component" value="Unassembled WGS sequence"/>
</dbReference>
<evidence type="ECO:0000313" key="2">
    <source>
        <dbReference type="Proteomes" id="UP000750197"/>
    </source>
</evidence>
<sequence>ALSPLFHFAFPAFINPHMLLIIGAWEYSMASVQIREYVKDNRNFVVRCDSVRQRTVSSLDDMGICKLRNG</sequence>